<dbReference type="Pfam" id="PF13579">
    <property type="entry name" value="Glyco_trans_4_4"/>
    <property type="match status" value="1"/>
</dbReference>
<keyword evidence="3" id="KW-1185">Reference proteome</keyword>
<dbReference type="RefSeq" id="WP_050058727.1">
    <property type="nucleotide sequence ID" value="NZ_JACHEK010000003.1"/>
</dbReference>
<dbReference type="SUPFAM" id="SSF53756">
    <property type="entry name" value="UDP-Glycosyltransferase/glycogen phosphorylase"/>
    <property type="match status" value="1"/>
</dbReference>
<dbReference type="PANTHER" id="PTHR45947:SF3">
    <property type="entry name" value="SULFOQUINOVOSYL TRANSFERASE SQD2"/>
    <property type="match status" value="1"/>
</dbReference>
<name>A0A841JQM3_9BACT</name>
<dbReference type="InterPro" id="IPR028098">
    <property type="entry name" value="Glyco_trans_4-like_N"/>
</dbReference>
<keyword evidence="2" id="KW-0808">Transferase</keyword>
<evidence type="ECO:0000313" key="2">
    <source>
        <dbReference type="EMBL" id="MBB6143673.1"/>
    </source>
</evidence>
<dbReference type="GO" id="GO:0016757">
    <property type="term" value="F:glycosyltransferase activity"/>
    <property type="evidence" value="ECO:0007669"/>
    <property type="project" value="UniProtKB-ARBA"/>
</dbReference>
<feature type="domain" description="Glycosyltransferase subfamily 4-like N-terminal" evidence="1">
    <location>
        <begin position="36"/>
        <end position="197"/>
    </location>
</feature>
<dbReference type="Proteomes" id="UP000538666">
    <property type="component" value="Unassembled WGS sequence"/>
</dbReference>
<dbReference type="AlphaFoldDB" id="A0A841JQM3"/>
<reference evidence="2 3" key="1">
    <citation type="submission" date="2020-08" db="EMBL/GenBank/DDBJ databases">
        <title>Genomic Encyclopedia of Type Strains, Phase IV (KMG-IV): sequencing the most valuable type-strain genomes for metagenomic binning, comparative biology and taxonomic classification.</title>
        <authorList>
            <person name="Goeker M."/>
        </authorList>
    </citation>
    <scope>NUCLEOTIDE SEQUENCE [LARGE SCALE GENOMIC DNA]</scope>
    <source>
        <strain evidence="2 3">DSM 103733</strain>
    </source>
</reference>
<dbReference type="EMBL" id="JACHEK010000003">
    <property type="protein sequence ID" value="MBB6143673.1"/>
    <property type="molecule type" value="Genomic_DNA"/>
</dbReference>
<dbReference type="Gene3D" id="3.40.50.2000">
    <property type="entry name" value="Glycogen Phosphorylase B"/>
    <property type="match status" value="2"/>
</dbReference>
<evidence type="ECO:0000259" key="1">
    <source>
        <dbReference type="Pfam" id="PF13579"/>
    </source>
</evidence>
<comment type="caution">
    <text evidence="2">The sequence shown here is derived from an EMBL/GenBank/DDBJ whole genome shotgun (WGS) entry which is preliminary data.</text>
</comment>
<dbReference type="PANTHER" id="PTHR45947">
    <property type="entry name" value="SULFOQUINOVOSYL TRANSFERASE SQD2"/>
    <property type="match status" value="1"/>
</dbReference>
<organism evidence="2 3">
    <name type="scientific">Silvibacterium bohemicum</name>
    <dbReference type="NCBI Taxonomy" id="1577686"/>
    <lineage>
        <taxon>Bacteria</taxon>
        <taxon>Pseudomonadati</taxon>
        <taxon>Acidobacteriota</taxon>
        <taxon>Terriglobia</taxon>
        <taxon>Terriglobales</taxon>
        <taxon>Acidobacteriaceae</taxon>
        <taxon>Silvibacterium</taxon>
    </lineage>
</organism>
<sequence>MINPVESLAEQPQLSALPESRGRWVHALTHLDPKYGGLSAAVPQLASSLALAHGFSIDIAAFTDPEEDATLPQHPEVPVSTWSADRKRWFPGATASRRFRDQMRGAAGVHIHGLWEASTNVSAHTARSLRIPYVVSAHGMLEPWALANKGFKKRIYANLIERENVNGAACLHALTRAEAQNYRTFGSRRSIAIIPNGVRLPHTIDGSIFYHRFPNLRGQRIVLFLGRIHLKKGLRILIESWAKVATRFPDATLVLAGPDCENSLSALQELIAGKHITNRVVFTGMLVNEMKWSALASAHAFVLPSYSEGLSVATLEAMGMGLPVIISEQCHLPEVKDRDTGWIVQTDASSLETALDNMLSNSPAVNGEIGNRGRRLIHERYNWKAVSRQMAELYLWIAGGNEPHTFELLKGRR</sequence>
<protein>
    <submittedName>
        <fullName evidence="2">Glycosyltransferase involved in cell wall biosynthesis</fullName>
    </submittedName>
</protein>
<dbReference type="InterPro" id="IPR050194">
    <property type="entry name" value="Glycosyltransferase_grp1"/>
</dbReference>
<evidence type="ECO:0000313" key="3">
    <source>
        <dbReference type="Proteomes" id="UP000538666"/>
    </source>
</evidence>
<dbReference type="Pfam" id="PF13692">
    <property type="entry name" value="Glyco_trans_1_4"/>
    <property type="match status" value="1"/>
</dbReference>
<accession>A0A841JQM3</accession>
<proteinExistence type="predicted"/>
<gene>
    <name evidence="2" type="ORF">HNQ77_001622</name>
</gene>
<dbReference type="OrthoDB" id="9795068at2"/>